<name>A0ACA9NSW9_9GLOM</name>
<accession>A0ACA9NSW9</accession>
<sequence length="131" mass="15274">MLYCGASCETATLTADLWTLRNNQDYIGVTCHWITYNWSLQSILLCCEKISYPYTAESILQFLISKYTEFNLENKIICVFTNNGFNIPLSDSHQQERLEKVQIRVIERNTLSFFSPVHAKAYVKVYLDNKE</sequence>
<organism evidence="1 2">
    <name type="scientific">Racocetra persica</name>
    <dbReference type="NCBI Taxonomy" id="160502"/>
    <lineage>
        <taxon>Eukaryota</taxon>
        <taxon>Fungi</taxon>
        <taxon>Fungi incertae sedis</taxon>
        <taxon>Mucoromycota</taxon>
        <taxon>Glomeromycotina</taxon>
        <taxon>Glomeromycetes</taxon>
        <taxon>Diversisporales</taxon>
        <taxon>Gigasporaceae</taxon>
        <taxon>Racocetra</taxon>
    </lineage>
</organism>
<evidence type="ECO:0000313" key="2">
    <source>
        <dbReference type="Proteomes" id="UP000789920"/>
    </source>
</evidence>
<protein>
    <submittedName>
        <fullName evidence="1">16036_t:CDS:1</fullName>
    </submittedName>
</protein>
<reference evidence="1" key="1">
    <citation type="submission" date="2021-06" db="EMBL/GenBank/DDBJ databases">
        <authorList>
            <person name="Kallberg Y."/>
            <person name="Tangrot J."/>
            <person name="Rosling A."/>
        </authorList>
    </citation>
    <scope>NUCLEOTIDE SEQUENCE</scope>
    <source>
        <strain evidence="1">MA461A</strain>
    </source>
</reference>
<keyword evidence="2" id="KW-1185">Reference proteome</keyword>
<proteinExistence type="predicted"/>
<gene>
    <name evidence="1" type="ORF">RPERSI_LOCUS8852</name>
</gene>
<evidence type="ECO:0000313" key="1">
    <source>
        <dbReference type="EMBL" id="CAG8675039.1"/>
    </source>
</evidence>
<dbReference type="EMBL" id="CAJVQC010016278">
    <property type="protein sequence ID" value="CAG8675039.1"/>
    <property type="molecule type" value="Genomic_DNA"/>
</dbReference>
<comment type="caution">
    <text evidence="1">The sequence shown here is derived from an EMBL/GenBank/DDBJ whole genome shotgun (WGS) entry which is preliminary data.</text>
</comment>
<dbReference type="Proteomes" id="UP000789920">
    <property type="component" value="Unassembled WGS sequence"/>
</dbReference>
<feature type="non-terminal residue" evidence="1">
    <location>
        <position position="131"/>
    </location>
</feature>